<name>A0A6V7P9W5_ANACO</name>
<dbReference type="SUPFAM" id="SSF48403">
    <property type="entry name" value="Ankyrin repeat"/>
    <property type="match status" value="1"/>
</dbReference>
<evidence type="ECO:0000313" key="1">
    <source>
        <dbReference type="EMBL" id="CAD1827632.1"/>
    </source>
</evidence>
<proteinExistence type="predicted"/>
<dbReference type="EMBL" id="LR862146">
    <property type="protein sequence ID" value="CAD1827632.1"/>
    <property type="molecule type" value="Genomic_DNA"/>
</dbReference>
<dbReference type="AlphaFoldDB" id="A0A6V7P9W5"/>
<dbReference type="Gene3D" id="1.25.40.20">
    <property type="entry name" value="Ankyrin repeat-containing domain"/>
    <property type="match status" value="1"/>
</dbReference>
<reference evidence="1" key="1">
    <citation type="submission" date="2020-07" db="EMBL/GenBank/DDBJ databases">
        <authorList>
            <person name="Lin J."/>
        </authorList>
    </citation>
    <scope>NUCLEOTIDE SEQUENCE</scope>
</reference>
<organism evidence="1">
    <name type="scientific">Ananas comosus var. bracteatus</name>
    <name type="common">red pineapple</name>
    <dbReference type="NCBI Taxonomy" id="296719"/>
    <lineage>
        <taxon>Eukaryota</taxon>
        <taxon>Viridiplantae</taxon>
        <taxon>Streptophyta</taxon>
        <taxon>Embryophyta</taxon>
        <taxon>Tracheophyta</taxon>
        <taxon>Spermatophyta</taxon>
        <taxon>Magnoliopsida</taxon>
        <taxon>Liliopsida</taxon>
        <taxon>Poales</taxon>
        <taxon>Bromeliaceae</taxon>
        <taxon>Bromelioideae</taxon>
        <taxon>Ananas</taxon>
    </lineage>
</organism>
<protein>
    <submittedName>
        <fullName evidence="1">Uncharacterized protein</fullName>
    </submittedName>
</protein>
<dbReference type="InterPro" id="IPR036770">
    <property type="entry name" value="Ankyrin_rpt-contain_sf"/>
</dbReference>
<gene>
    <name evidence="1" type="ORF">CB5_LOCUS10843</name>
</gene>
<sequence>MHASSAASSATAVVVAVGGAAEEEAAKFVGGGGGWSGATRSGALPTPSTRPASACCTRPSRRPDLVQLLLEFGADVEPPGLGPTTPLEASAPAGEALIAELLLARGAQQRRGAGSAAGPVHAAAAGGHASALRLLLLLLHGVMVHHYTINGAPLHHEITPLMV</sequence>
<accession>A0A6V7P9W5</accession>